<proteinExistence type="predicted"/>
<gene>
    <name evidence="2" type="ORF">FSC10_13480</name>
</gene>
<accession>A0AAE7BYF7</accession>
<dbReference type="EMBL" id="CP044463">
    <property type="protein sequence ID" value="QIC68308.1"/>
    <property type="molecule type" value="Genomic_DNA"/>
</dbReference>
<dbReference type="PANTHER" id="PTHR33840:SF1">
    <property type="entry name" value="TLE1 PHOSPHOLIPASE DOMAIN-CONTAINING PROTEIN"/>
    <property type="match status" value="1"/>
</dbReference>
<dbReference type="Pfam" id="PF09994">
    <property type="entry name" value="T6SS_Tle1-like_cat"/>
    <property type="match status" value="1"/>
</dbReference>
<dbReference type="RefSeq" id="WP_163172309.1">
    <property type="nucleotide sequence ID" value="NZ_CP044463.1"/>
</dbReference>
<name>A0AAE7BYF7_9GAMM</name>
<dbReference type="Proteomes" id="UP000503505">
    <property type="component" value="Chromosome"/>
</dbReference>
<feature type="domain" description="T6SS Phospholipase effector Tle1-like catalytic" evidence="1">
    <location>
        <begin position="203"/>
        <end position="333"/>
    </location>
</feature>
<protein>
    <submittedName>
        <fullName evidence="2">DUF2235 domain-containing protein</fullName>
    </submittedName>
</protein>
<dbReference type="AlphaFoldDB" id="A0AAE7BYF7"/>
<evidence type="ECO:0000313" key="2">
    <source>
        <dbReference type="EMBL" id="QIC68308.1"/>
    </source>
</evidence>
<sequence>MVSQLQKIKNSNQDVSNLHPQAKQDCADVVNIAVFFDGTGNNLESDQDKQKLANPAKLWKNAQSYALFEEEKNRLDIKLSHPIYVSGVGTPFNGELSKVDKIIAKVQDHDLSGGFTGVGGRRRLEYGESQISKSLENTLKQKIVQAEATLKPQVEARKKEAIVKMEAKINEHRLIKKVNLSIFGFSRGAALARVFSNEMIWKTETETEDLSLKYQISGQAEPAPMEIQFLGIFDTVASFGLPATNMPNKFSFKGRDMVIDPRVKNCVHQVAGNELRFAFPVDSICVNSKLANPRTWKEIVYPGMHSDVGGGYEPSSQTISNNFARIPLKDMLESAENSGVKIFNYENLKKEDPILFEDEFQIEEKTQQLFEAVQKAVGASTGEVKKDIINYMKLQYGAYGTLHRQRQQYLAQGNSKENPAYLSVSQIAREEAGFSLPTGPADMATEVERVKTAKNFTTFDQSNLTGIKHVFRIIYPFAKAYEFLVDIDDWELQSWEKNVSQEAVDFYSSYVHDSKYGFIYNAEPFSYFRQRTVYESKRSWKGKRVDKKLGPIHEQIAYENNEFEKTQNN</sequence>
<reference evidence="2 3" key="1">
    <citation type="submission" date="2019-09" db="EMBL/GenBank/DDBJ databases">
        <title>Non-baumannii Acinetobacter spp. carrying blaNDM-1 isolated in China.</title>
        <authorList>
            <person name="Cui C."/>
            <person name="Chen C."/>
            <person name="Sun J."/>
            <person name="Liu Y."/>
        </authorList>
    </citation>
    <scope>NUCLEOTIDE SEQUENCE [LARGE SCALE GENOMIC DNA]</scope>
    <source>
        <strain evidence="2 3">HZE23-1</strain>
    </source>
</reference>
<evidence type="ECO:0000259" key="1">
    <source>
        <dbReference type="Pfam" id="PF09994"/>
    </source>
</evidence>
<dbReference type="PANTHER" id="PTHR33840">
    <property type="match status" value="1"/>
</dbReference>
<dbReference type="InterPro" id="IPR018712">
    <property type="entry name" value="Tle1-like_cat"/>
</dbReference>
<organism evidence="2 3">
    <name type="scientific">Acinetobacter schindleri</name>
    <dbReference type="NCBI Taxonomy" id="108981"/>
    <lineage>
        <taxon>Bacteria</taxon>
        <taxon>Pseudomonadati</taxon>
        <taxon>Pseudomonadota</taxon>
        <taxon>Gammaproteobacteria</taxon>
        <taxon>Moraxellales</taxon>
        <taxon>Moraxellaceae</taxon>
        <taxon>Acinetobacter</taxon>
    </lineage>
</organism>
<evidence type="ECO:0000313" key="3">
    <source>
        <dbReference type="Proteomes" id="UP000503505"/>
    </source>
</evidence>